<dbReference type="Proteomes" id="UP000070544">
    <property type="component" value="Unassembled WGS sequence"/>
</dbReference>
<keyword evidence="10" id="KW-1185">Reference proteome</keyword>
<comment type="similarity">
    <text evidence="2 7">Belongs to the peptidase C19 family.</text>
</comment>
<keyword evidence="5 7" id="KW-0378">Hydrolase</keyword>
<dbReference type="EC" id="3.4.19.12" evidence="7"/>
<organism evidence="9 10">
    <name type="scientific">Gonapodya prolifera (strain JEL478)</name>
    <name type="common">Monoblepharis prolifera</name>
    <dbReference type="NCBI Taxonomy" id="1344416"/>
    <lineage>
        <taxon>Eukaryota</taxon>
        <taxon>Fungi</taxon>
        <taxon>Fungi incertae sedis</taxon>
        <taxon>Chytridiomycota</taxon>
        <taxon>Chytridiomycota incertae sedis</taxon>
        <taxon>Monoblepharidomycetes</taxon>
        <taxon>Monoblepharidales</taxon>
        <taxon>Gonapodyaceae</taxon>
        <taxon>Gonapodya</taxon>
    </lineage>
</organism>
<dbReference type="InterPro" id="IPR028889">
    <property type="entry name" value="USP"/>
</dbReference>
<dbReference type="OrthoDB" id="292964at2759"/>
<dbReference type="InterPro" id="IPR038765">
    <property type="entry name" value="Papain-like_cys_pep_sf"/>
</dbReference>
<evidence type="ECO:0000259" key="8">
    <source>
        <dbReference type="PROSITE" id="PS50235"/>
    </source>
</evidence>
<dbReference type="GO" id="GO:0006508">
    <property type="term" value="P:proteolysis"/>
    <property type="evidence" value="ECO:0007669"/>
    <property type="project" value="UniProtKB-KW"/>
</dbReference>
<dbReference type="GO" id="GO:0004843">
    <property type="term" value="F:cysteine-type deubiquitinase activity"/>
    <property type="evidence" value="ECO:0007669"/>
    <property type="project" value="UniProtKB-UniRule"/>
</dbReference>
<dbReference type="Gene3D" id="3.90.70.10">
    <property type="entry name" value="Cysteine proteinases"/>
    <property type="match status" value="1"/>
</dbReference>
<evidence type="ECO:0000256" key="3">
    <source>
        <dbReference type="ARBA" id="ARBA00022670"/>
    </source>
</evidence>
<protein>
    <recommendedName>
        <fullName evidence="7">Ubiquitin carboxyl-terminal hydrolase</fullName>
        <ecNumber evidence="7">3.4.19.12</ecNumber>
    </recommendedName>
</protein>
<evidence type="ECO:0000256" key="6">
    <source>
        <dbReference type="ARBA" id="ARBA00022807"/>
    </source>
</evidence>
<dbReference type="GO" id="GO:0016579">
    <property type="term" value="P:protein deubiquitination"/>
    <property type="evidence" value="ECO:0007669"/>
    <property type="project" value="InterPro"/>
</dbReference>
<comment type="catalytic activity">
    <reaction evidence="1 7">
        <text>Thiol-dependent hydrolysis of ester, thioester, amide, peptide and isopeptide bonds formed by the C-terminal Gly of ubiquitin (a 76-residue protein attached to proteins as an intracellular targeting signal).</text>
        <dbReference type="EC" id="3.4.19.12"/>
    </reaction>
</comment>
<dbReference type="PROSITE" id="PS00973">
    <property type="entry name" value="USP_2"/>
    <property type="match status" value="1"/>
</dbReference>
<keyword evidence="3 7" id="KW-0645">Protease</keyword>
<sequence>MVLSCEALVPMQFKCKRVTWSGKVEKEFLDATCWFQIGEFDGLDCVFLILDDGQSGVEIRLSGSMAAVYETDMGPSAFFLDQRVHLYMELDGGFDAARGEILDTLRKIRDEFNARTWNATLNPFLADLQPARVFEDLGKENWKLNPISANLSTTGLKNMGNTCYINSTVQCLSGLVPLAAYFWYGRFRRDLNRGNPLGTGGIVAERFAGLVQQLWRGDLNFVVPEEFLAAVRQHGFVELRGTQQQDSQEFLAFVMGALHEDLNRGRIGNVRIPPMSKKEEEAVARLPVGVQSVRAWERYLRTDDSFISREFQGQYGSVLECMSCHHTSVKFDTIMYLELPIPTQTPSQAPSGPITITDCLDEFVKLEVLDGDEAWKCPREQTPRTSTKRLCLTRLPNILVVQLKRFHHDGAFKNKLDQDVDFPIGGWDLSRYLGDVPGVARDESWAEQYTYDLYAVSNHFGGLNGGHYIAIVRNGYRGEWYKFDDSRVTTISERDVKTKAAYILFYIRRAAFASAL</sequence>
<accession>A0A139AB18</accession>
<dbReference type="STRING" id="1344416.A0A139AB18"/>
<evidence type="ECO:0000313" key="10">
    <source>
        <dbReference type="Proteomes" id="UP000070544"/>
    </source>
</evidence>
<name>A0A139AB18_GONPJ</name>
<evidence type="ECO:0000256" key="4">
    <source>
        <dbReference type="ARBA" id="ARBA00022786"/>
    </source>
</evidence>
<evidence type="ECO:0000313" key="9">
    <source>
        <dbReference type="EMBL" id="KXS13937.1"/>
    </source>
</evidence>
<keyword evidence="6 7" id="KW-0788">Thiol protease</keyword>
<dbReference type="SUPFAM" id="SSF54001">
    <property type="entry name" value="Cysteine proteinases"/>
    <property type="match status" value="1"/>
</dbReference>
<evidence type="ECO:0000256" key="1">
    <source>
        <dbReference type="ARBA" id="ARBA00000707"/>
    </source>
</evidence>
<proteinExistence type="inferred from homology"/>
<keyword evidence="4 7" id="KW-0833">Ubl conjugation pathway</keyword>
<dbReference type="PROSITE" id="PS50235">
    <property type="entry name" value="USP_3"/>
    <property type="match status" value="1"/>
</dbReference>
<dbReference type="EMBL" id="KQ965773">
    <property type="protein sequence ID" value="KXS13937.1"/>
    <property type="molecule type" value="Genomic_DNA"/>
</dbReference>
<evidence type="ECO:0000256" key="5">
    <source>
        <dbReference type="ARBA" id="ARBA00022801"/>
    </source>
</evidence>
<dbReference type="OMA" id="EKSKRMW"/>
<feature type="domain" description="USP" evidence="8">
    <location>
        <begin position="154"/>
        <end position="509"/>
    </location>
</feature>
<dbReference type="AlphaFoldDB" id="A0A139AB18"/>
<dbReference type="InterPro" id="IPR050185">
    <property type="entry name" value="Ub_carboxyl-term_hydrolase"/>
</dbReference>
<evidence type="ECO:0000256" key="7">
    <source>
        <dbReference type="RuleBase" id="RU366025"/>
    </source>
</evidence>
<gene>
    <name evidence="9" type="ORF">M427DRAFT_136218</name>
</gene>
<dbReference type="PANTHER" id="PTHR21646">
    <property type="entry name" value="UBIQUITIN CARBOXYL-TERMINAL HYDROLASE"/>
    <property type="match status" value="1"/>
</dbReference>
<dbReference type="InterPro" id="IPR018200">
    <property type="entry name" value="USP_CS"/>
</dbReference>
<dbReference type="PANTHER" id="PTHR21646:SF95">
    <property type="entry name" value="UBIQUITIN CARBOXYL-TERMINAL HYDROLASE 4-RELATED"/>
    <property type="match status" value="1"/>
</dbReference>
<dbReference type="InterPro" id="IPR001394">
    <property type="entry name" value="Peptidase_C19_UCH"/>
</dbReference>
<evidence type="ECO:0000256" key="2">
    <source>
        <dbReference type="ARBA" id="ARBA00009085"/>
    </source>
</evidence>
<dbReference type="PROSITE" id="PS00972">
    <property type="entry name" value="USP_1"/>
    <property type="match status" value="1"/>
</dbReference>
<dbReference type="Pfam" id="PF00443">
    <property type="entry name" value="UCH"/>
    <property type="match status" value="1"/>
</dbReference>
<reference evidence="9 10" key="1">
    <citation type="journal article" date="2015" name="Genome Biol. Evol.">
        <title>Phylogenomic analyses indicate that early fungi evolved digesting cell walls of algal ancestors of land plants.</title>
        <authorList>
            <person name="Chang Y."/>
            <person name="Wang S."/>
            <person name="Sekimoto S."/>
            <person name="Aerts A.L."/>
            <person name="Choi C."/>
            <person name="Clum A."/>
            <person name="LaButti K.M."/>
            <person name="Lindquist E.A."/>
            <person name="Yee Ngan C."/>
            <person name="Ohm R.A."/>
            <person name="Salamov A.A."/>
            <person name="Grigoriev I.V."/>
            <person name="Spatafora J.W."/>
            <person name="Berbee M.L."/>
        </authorList>
    </citation>
    <scope>NUCLEOTIDE SEQUENCE [LARGE SCALE GENOMIC DNA]</scope>
    <source>
        <strain evidence="9 10">JEL478</strain>
    </source>
</reference>
<dbReference type="CDD" id="cd02674">
    <property type="entry name" value="Peptidase_C19R"/>
    <property type="match status" value="1"/>
</dbReference>